<evidence type="ECO:0000256" key="2">
    <source>
        <dbReference type="ARBA" id="ARBA00022670"/>
    </source>
</evidence>
<organism evidence="7 8">
    <name type="scientific">Polyplosphaeria fusca</name>
    <dbReference type="NCBI Taxonomy" id="682080"/>
    <lineage>
        <taxon>Eukaryota</taxon>
        <taxon>Fungi</taxon>
        <taxon>Dikarya</taxon>
        <taxon>Ascomycota</taxon>
        <taxon>Pezizomycotina</taxon>
        <taxon>Dothideomycetes</taxon>
        <taxon>Pleosporomycetidae</taxon>
        <taxon>Pleosporales</taxon>
        <taxon>Tetraplosphaeriaceae</taxon>
        <taxon>Polyplosphaeria</taxon>
    </lineage>
</organism>
<name>A0A9P4RAW1_9PLEO</name>
<keyword evidence="4" id="KW-0378">Hydrolase</keyword>
<protein>
    <recommendedName>
        <fullName evidence="9">Peptidase S28</fullName>
    </recommendedName>
</protein>
<evidence type="ECO:0000256" key="5">
    <source>
        <dbReference type="ARBA" id="ARBA00023180"/>
    </source>
</evidence>
<dbReference type="InterPro" id="IPR029058">
    <property type="entry name" value="AB_hydrolase_fold"/>
</dbReference>
<evidence type="ECO:0000313" key="8">
    <source>
        <dbReference type="Proteomes" id="UP000799444"/>
    </source>
</evidence>
<feature type="chain" id="PRO_5040327877" description="Peptidase S28" evidence="6">
    <location>
        <begin position="22"/>
        <end position="482"/>
    </location>
</feature>
<dbReference type="Pfam" id="PF05577">
    <property type="entry name" value="Peptidase_S28"/>
    <property type="match status" value="1"/>
</dbReference>
<keyword evidence="8" id="KW-1185">Reference proteome</keyword>
<dbReference type="InterPro" id="IPR008758">
    <property type="entry name" value="Peptidase_S28"/>
</dbReference>
<evidence type="ECO:0000313" key="7">
    <source>
        <dbReference type="EMBL" id="KAF2739641.1"/>
    </source>
</evidence>
<dbReference type="Gene3D" id="1.20.120.980">
    <property type="entry name" value="Serine carboxypeptidase S28, SKS domain"/>
    <property type="match status" value="1"/>
</dbReference>
<accession>A0A9P4RAW1</accession>
<keyword evidence="5" id="KW-0325">Glycoprotein</keyword>
<keyword evidence="3 6" id="KW-0732">Signal</keyword>
<dbReference type="Proteomes" id="UP000799444">
    <property type="component" value="Unassembled WGS sequence"/>
</dbReference>
<evidence type="ECO:0000256" key="6">
    <source>
        <dbReference type="SAM" id="SignalP"/>
    </source>
</evidence>
<proteinExistence type="inferred from homology"/>
<keyword evidence="2" id="KW-0645">Protease</keyword>
<dbReference type="GO" id="GO:0006508">
    <property type="term" value="P:proteolysis"/>
    <property type="evidence" value="ECO:0007669"/>
    <property type="project" value="UniProtKB-KW"/>
</dbReference>
<gene>
    <name evidence="7" type="ORF">EJ04DRAFT_572801</name>
</gene>
<dbReference type="SUPFAM" id="SSF53474">
    <property type="entry name" value="alpha/beta-Hydrolases"/>
    <property type="match status" value="2"/>
</dbReference>
<dbReference type="AlphaFoldDB" id="A0A9P4RAW1"/>
<reference evidence="7" key="1">
    <citation type="journal article" date="2020" name="Stud. Mycol.">
        <title>101 Dothideomycetes genomes: a test case for predicting lifestyles and emergence of pathogens.</title>
        <authorList>
            <person name="Haridas S."/>
            <person name="Albert R."/>
            <person name="Binder M."/>
            <person name="Bloem J."/>
            <person name="Labutti K."/>
            <person name="Salamov A."/>
            <person name="Andreopoulos B."/>
            <person name="Baker S."/>
            <person name="Barry K."/>
            <person name="Bills G."/>
            <person name="Bluhm B."/>
            <person name="Cannon C."/>
            <person name="Castanera R."/>
            <person name="Culley D."/>
            <person name="Daum C."/>
            <person name="Ezra D."/>
            <person name="Gonzalez J."/>
            <person name="Henrissat B."/>
            <person name="Kuo A."/>
            <person name="Liang C."/>
            <person name="Lipzen A."/>
            <person name="Lutzoni F."/>
            <person name="Magnuson J."/>
            <person name="Mondo S."/>
            <person name="Nolan M."/>
            <person name="Ohm R."/>
            <person name="Pangilinan J."/>
            <person name="Park H.-J."/>
            <person name="Ramirez L."/>
            <person name="Alfaro M."/>
            <person name="Sun H."/>
            <person name="Tritt A."/>
            <person name="Yoshinaga Y."/>
            <person name="Zwiers L.-H."/>
            <person name="Turgeon B."/>
            <person name="Goodwin S."/>
            <person name="Spatafora J."/>
            <person name="Crous P."/>
            <person name="Grigoriev I."/>
        </authorList>
    </citation>
    <scope>NUCLEOTIDE SEQUENCE</scope>
    <source>
        <strain evidence="7">CBS 125425</strain>
    </source>
</reference>
<comment type="similarity">
    <text evidence="1">Belongs to the peptidase S28 family.</text>
</comment>
<evidence type="ECO:0000256" key="1">
    <source>
        <dbReference type="ARBA" id="ARBA00011079"/>
    </source>
</evidence>
<evidence type="ECO:0008006" key="9">
    <source>
        <dbReference type="Google" id="ProtNLM"/>
    </source>
</evidence>
<sequence>MFLSKFLPQALILSFLTIASAAGYCPLYEVQLYDQKIDHAGNHNGTFKQQYQLTQDYYKPGGPLIMYQGAENGYFSCMEYLSLLSYAAETEALLVGLNHRYFNESVPFGPITNASYDWQYLTLDNVMKDSVEFVRFVKQQVPAAANATTIVAGGSYGGFLTMMLRLNHPETFHGAIASAAPVHLECANFPNTTYQWVQPDYVSNVYEDLSWEIAQSINQSWTVMEEMITKGNGTGVQDELNLCTAPSNATDFFSLQNVLSTGLQRLSQFNYPQAQASSTNVSLPLNHLIKHASNSTSVFAPLKEYTKITMSTVNPATPDCYDWTTGGSAAVGGAGVSMLSFGYIFCTYFPLTTCGATRPGGIFYPDPPQALTYEAGVAANCAAYGNVHLWTPQELSHAYKLNDQSIANMTNILFTLGQYDPITGYSVGEFETDGDVHAPRRWYASNTAHTQDIVAWWEGDSQGVMDQRNASVAYIKAWTYGG</sequence>
<comment type="caution">
    <text evidence="7">The sequence shown here is derived from an EMBL/GenBank/DDBJ whole genome shotgun (WGS) entry which is preliminary data.</text>
</comment>
<dbReference type="EMBL" id="ML996103">
    <property type="protein sequence ID" value="KAF2739641.1"/>
    <property type="molecule type" value="Genomic_DNA"/>
</dbReference>
<dbReference type="GO" id="GO:0070008">
    <property type="term" value="F:serine-type exopeptidase activity"/>
    <property type="evidence" value="ECO:0007669"/>
    <property type="project" value="InterPro"/>
</dbReference>
<dbReference type="PANTHER" id="PTHR11010">
    <property type="entry name" value="PROTEASE S28 PRO-X CARBOXYPEPTIDASE-RELATED"/>
    <property type="match status" value="1"/>
</dbReference>
<dbReference type="OrthoDB" id="3933780at2759"/>
<dbReference type="GO" id="GO:0008239">
    <property type="term" value="F:dipeptidyl-peptidase activity"/>
    <property type="evidence" value="ECO:0007669"/>
    <property type="project" value="TreeGrafter"/>
</dbReference>
<dbReference type="Gene3D" id="3.40.50.1820">
    <property type="entry name" value="alpha/beta hydrolase"/>
    <property type="match status" value="1"/>
</dbReference>
<dbReference type="PANTHER" id="PTHR11010:SF38">
    <property type="entry name" value="LYSOSOMAL PRO-X CARBOXYPEPTIDASE"/>
    <property type="match status" value="1"/>
</dbReference>
<evidence type="ECO:0000256" key="3">
    <source>
        <dbReference type="ARBA" id="ARBA00022729"/>
    </source>
</evidence>
<dbReference type="InterPro" id="IPR042269">
    <property type="entry name" value="Ser_carbopepase_S28_SKS"/>
</dbReference>
<evidence type="ECO:0000256" key="4">
    <source>
        <dbReference type="ARBA" id="ARBA00022801"/>
    </source>
</evidence>
<feature type="signal peptide" evidence="6">
    <location>
        <begin position="1"/>
        <end position="21"/>
    </location>
</feature>